<dbReference type="SUPFAM" id="SSF50965">
    <property type="entry name" value="Galactose oxidase, central domain"/>
    <property type="match status" value="1"/>
</dbReference>
<dbReference type="AlphaFoldDB" id="A0A1R2BBC4"/>
<feature type="transmembrane region" description="Helical" evidence="3">
    <location>
        <begin position="750"/>
        <end position="771"/>
    </location>
</feature>
<dbReference type="SMART" id="SM01411">
    <property type="entry name" value="Ephrin_rec_like"/>
    <property type="match status" value="2"/>
</dbReference>
<dbReference type="CDD" id="cd00185">
    <property type="entry name" value="TNFRSF"/>
    <property type="match status" value="1"/>
</dbReference>
<evidence type="ECO:0000259" key="6">
    <source>
        <dbReference type="Pfam" id="PF24981"/>
    </source>
</evidence>
<evidence type="ECO:0000313" key="7">
    <source>
        <dbReference type="EMBL" id="OMJ74103.1"/>
    </source>
</evidence>
<name>A0A1R2BBC4_9CILI</name>
<organism evidence="7 8">
    <name type="scientific">Stentor coeruleus</name>
    <dbReference type="NCBI Taxonomy" id="5963"/>
    <lineage>
        <taxon>Eukaryota</taxon>
        <taxon>Sar</taxon>
        <taxon>Alveolata</taxon>
        <taxon>Ciliophora</taxon>
        <taxon>Postciliodesmatophora</taxon>
        <taxon>Heterotrichea</taxon>
        <taxon>Heterotrichida</taxon>
        <taxon>Stentoridae</taxon>
        <taxon>Stentor</taxon>
    </lineage>
</organism>
<feature type="signal peptide" evidence="4">
    <location>
        <begin position="1"/>
        <end position="19"/>
    </location>
</feature>
<dbReference type="Pfam" id="PF24681">
    <property type="entry name" value="Kelch_KLHDC2_KLHL20_DRC7"/>
    <property type="match status" value="1"/>
</dbReference>
<evidence type="ECO:0000256" key="1">
    <source>
        <dbReference type="ARBA" id="ARBA00022441"/>
    </source>
</evidence>
<dbReference type="SUPFAM" id="SSF117281">
    <property type="entry name" value="Kelch motif"/>
    <property type="match status" value="2"/>
</dbReference>
<feature type="transmembrane region" description="Helical" evidence="3">
    <location>
        <begin position="807"/>
        <end position="828"/>
    </location>
</feature>
<dbReference type="InterPro" id="IPR056737">
    <property type="entry name" value="Beta-prop_ATRN-MKLN-like"/>
</dbReference>
<dbReference type="InterPro" id="IPR015915">
    <property type="entry name" value="Kelch-typ_b-propeller"/>
</dbReference>
<accession>A0A1R2BBC4</accession>
<dbReference type="Gene3D" id="2.10.50.10">
    <property type="entry name" value="Tumor Necrosis Factor Receptor, subunit A, domain 2"/>
    <property type="match status" value="1"/>
</dbReference>
<evidence type="ECO:0000256" key="2">
    <source>
        <dbReference type="ARBA" id="ARBA00022737"/>
    </source>
</evidence>
<dbReference type="Pfam" id="PF24981">
    <property type="entry name" value="Beta-prop_ATRN-LZTR1"/>
    <property type="match status" value="1"/>
</dbReference>
<dbReference type="OrthoDB" id="288452at2759"/>
<gene>
    <name evidence="7" type="ORF">SteCoe_27050</name>
</gene>
<keyword evidence="1" id="KW-0880">Kelch repeat</keyword>
<keyword evidence="4" id="KW-0732">Signal</keyword>
<dbReference type="EMBL" id="MPUH01000774">
    <property type="protein sequence ID" value="OMJ74103.1"/>
    <property type="molecule type" value="Genomic_DNA"/>
</dbReference>
<proteinExistence type="predicted"/>
<dbReference type="Gene3D" id="2.120.10.80">
    <property type="entry name" value="Kelch-type beta propeller"/>
    <property type="match status" value="3"/>
</dbReference>
<keyword evidence="8" id="KW-1185">Reference proteome</keyword>
<feature type="domain" description="Tyrosine-protein kinase ephrin type A/B receptor-like" evidence="5">
    <location>
        <begin position="650"/>
        <end position="692"/>
    </location>
</feature>
<dbReference type="PANTHER" id="PTHR46093:SF18">
    <property type="entry name" value="FIBRONECTIN TYPE-III DOMAIN-CONTAINING PROTEIN"/>
    <property type="match status" value="1"/>
</dbReference>
<keyword evidence="3" id="KW-1133">Transmembrane helix</keyword>
<dbReference type="Pfam" id="PF07699">
    <property type="entry name" value="Ephrin_rec_like"/>
    <property type="match status" value="1"/>
</dbReference>
<dbReference type="InterPro" id="IPR011043">
    <property type="entry name" value="Gal_Oxase/kelch_b-propeller"/>
</dbReference>
<dbReference type="Proteomes" id="UP000187209">
    <property type="component" value="Unassembled WGS sequence"/>
</dbReference>
<reference evidence="7 8" key="1">
    <citation type="submission" date="2016-11" db="EMBL/GenBank/DDBJ databases">
        <title>The macronuclear genome of Stentor coeruleus: a giant cell with tiny introns.</title>
        <authorList>
            <person name="Slabodnick M."/>
            <person name="Ruby J.G."/>
            <person name="Reiff S.B."/>
            <person name="Swart E.C."/>
            <person name="Gosai S."/>
            <person name="Prabakaran S."/>
            <person name="Witkowska E."/>
            <person name="Larue G.E."/>
            <person name="Fisher S."/>
            <person name="Freeman R.M."/>
            <person name="Gunawardena J."/>
            <person name="Chu W."/>
            <person name="Stover N.A."/>
            <person name="Gregory B.D."/>
            <person name="Nowacki M."/>
            <person name="Derisi J."/>
            <person name="Roy S.W."/>
            <person name="Marshall W.F."/>
            <person name="Sood P."/>
        </authorList>
    </citation>
    <scope>NUCLEOTIDE SEQUENCE [LARGE SCALE GENOMIC DNA]</scope>
    <source>
        <strain evidence="7">WM001</strain>
    </source>
</reference>
<evidence type="ECO:0000259" key="5">
    <source>
        <dbReference type="Pfam" id="PF07699"/>
    </source>
</evidence>
<dbReference type="InterPro" id="IPR011641">
    <property type="entry name" value="Tyr-kin_ephrin_A/B_rcpt-like"/>
</dbReference>
<evidence type="ECO:0000256" key="3">
    <source>
        <dbReference type="SAM" id="Phobius"/>
    </source>
</evidence>
<evidence type="ECO:0000313" key="8">
    <source>
        <dbReference type="Proteomes" id="UP000187209"/>
    </source>
</evidence>
<dbReference type="PANTHER" id="PTHR46093">
    <property type="entry name" value="ACYL-COA-BINDING DOMAIN-CONTAINING PROTEIN 5"/>
    <property type="match status" value="1"/>
</dbReference>
<feature type="chain" id="PRO_5013045594" evidence="4">
    <location>
        <begin position="20"/>
        <end position="1119"/>
    </location>
</feature>
<feature type="domain" description="Attractin/MKLN-like beta-propeller" evidence="6">
    <location>
        <begin position="309"/>
        <end position="563"/>
    </location>
</feature>
<comment type="caution">
    <text evidence="7">The sequence shown here is derived from an EMBL/GenBank/DDBJ whole genome shotgun (WGS) entry which is preliminary data.</text>
</comment>
<evidence type="ECO:0000256" key="4">
    <source>
        <dbReference type="SAM" id="SignalP"/>
    </source>
</evidence>
<keyword evidence="2" id="KW-0677">Repeat</keyword>
<keyword evidence="3" id="KW-0812">Transmembrane</keyword>
<sequence>MHNVAIIIAIMQLMILTSGITEISYLPSSGLPPFIRTQHSAVYSEKYNLMLIFGGMSEDSYSLYNDVWSYSLEEDLWTILYPLQSREPEIRRSCAMFISKTNPNKFYIYGGTGKSGPLSDMWSFDFVIRAWLYEGFYFTFYPKMYFGWTFYERNDREYLAIFGGVGLDIFTNELCIMDFELRTWEIMPTTDIIPPGAEAPATTYKDGYIYVLKGYSFNEGYGEFFRYDLNNSMWENITNDSTGKVTQETAVVNLHEHLCTITGYADNSEYTNAIYCVQFGEPWEWKLMDIKTPFMATGFSLLKIGSNYFIFGGQYNNDNQNYLINSTIDYPNFDFEFISNTTIYPLARSNHKLVQINKYLVTFGGQGQMGYMKDMWRYDTENGVWEALNPLGSIPSARDLYAGTSFGDAFLVWGGENSVGLLNDMNIWNSMSNKWTKIIPSDNVLPAARKGACTVFNMPYIYIHGGVTQNTYSNELWRFDLRTNLYSLITNSPKRIAYHNCQLIDDLFYSLFGCDETQTDYQGKMIYDINNGLWIKEKAMSSSGGATQGVSLQFGNKLFYFGGRTNYFVAYRRLCLDYEGKNYNIPTNYYPYDTAFTYYKTRIYVYGGGLLNLYKTMMPFNQQINMISFDLNTTYIDDGISFNCSIGTWFNGENCESCPPGSYSDSVNLSNCTLCPSGSYNPNRGSTSYRQCYPCPEGYYNPNEGASNCLSCTSDSFCPPGTITPSFYKFTSKISSIQPSIYKGKNYSTIIINIQVTAGALTLLIIILILMTRLEKKIFIIDIYTASHLYEFEKPFIRTRNTIGGTFSTFFYCAVVILFISPFIIYFYDNIVEIKSLQQLDVLENEVDNFAADVTLNITFIKYIEKCEVYHLSENKIKYELSEVYGNSIRLSSSKTLIGSCSVIFYCSKCIIRTGAYINFHLDEDFSYSAGIEVNITSESSIPNLKSSVSESILSDSGKVFIGSSPTVFHFTMIPSIFMSSLSDYPSKSTGYHASLTKRADKGSQHTAEELIFNTRLSVNINLEIPNSGLYTFRDSKSTFLVVLGGYLGSVVGAMSVIGILMRFIEGNTKSMGKCLHKKEKLSELVKVYKDYNEVFSEEELKSNDISYTTGFFYEANRC</sequence>
<keyword evidence="3" id="KW-0472">Membrane</keyword>
<protein>
    <submittedName>
        <fullName evidence="7">Uncharacterized protein</fullName>
    </submittedName>
</protein>
<feature type="transmembrane region" description="Helical" evidence="3">
    <location>
        <begin position="1040"/>
        <end position="1062"/>
    </location>
</feature>